<dbReference type="Pfam" id="PF00072">
    <property type="entry name" value="Response_reg"/>
    <property type="match status" value="1"/>
</dbReference>
<dbReference type="GO" id="GO:0000155">
    <property type="term" value="F:phosphorelay sensor kinase activity"/>
    <property type="evidence" value="ECO:0007669"/>
    <property type="project" value="InterPro"/>
</dbReference>
<dbReference type="KEGG" id="geh:HYN69_12965"/>
<dbReference type="EC" id="2.7.13.3" evidence="2"/>
<dbReference type="Gene3D" id="1.10.287.130">
    <property type="match status" value="1"/>
</dbReference>
<dbReference type="InterPro" id="IPR003594">
    <property type="entry name" value="HATPase_dom"/>
</dbReference>
<keyword evidence="6" id="KW-0472">Membrane</keyword>
<dbReference type="InterPro" id="IPR005467">
    <property type="entry name" value="His_kinase_dom"/>
</dbReference>
<dbReference type="PANTHER" id="PTHR43065">
    <property type="entry name" value="SENSOR HISTIDINE KINASE"/>
    <property type="match status" value="1"/>
</dbReference>
<feature type="coiled-coil region" evidence="5">
    <location>
        <begin position="168"/>
        <end position="202"/>
    </location>
</feature>
<keyword evidence="6" id="KW-0812">Transmembrane</keyword>
<dbReference type="SMART" id="SM00387">
    <property type="entry name" value="HATPase_c"/>
    <property type="match status" value="1"/>
</dbReference>
<feature type="domain" description="Histidine kinase" evidence="7">
    <location>
        <begin position="232"/>
        <end position="456"/>
    </location>
</feature>
<keyword evidence="9" id="KW-0418">Kinase</keyword>
<dbReference type="InterPro" id="IPR011006">
    <property type="entry name" value="CheY-like_superfamily"/>
</dbReference>
<accession>A0A2S0UNC1</accession>
<dbReference type="PANTHER" id="PTHR43065:SF49">
    <property type="entry name" value="HISTIDINE KINASE"/>
    <property type="match status" value="1"/>
</dbReference>
<dbReference type="SUPFAM" id="SSF47384">
    <property type="entry name" value="Homodimeric domain of signal transducing histidine kinase"/>
    <property type="match status" value="1"/>
</dbReference>
<dbReference type="Gene3D" id="3.30.565.10">
    <property type="entry name" value="Histidine kinase-like ATPase, C-terminal domain"/>
    <property type="match status" value="1"/>
</dbReference>
<proteinExistence type="predicted"/>
<dbReference type="CDD" id="cd18161">
    <property type="entry name" value="REC_hyHK_blue-like"/>
    <property type="match status" value="1"/>
</dbReference>
<feature type="domain" description="Response regulatory" evidence="8">
    <location>
        <begin position="479"/>
        <end position="594"/>
    </location>
</feature>
<dbReference type="EMBL" id="CP028918">
    <property type="protein sequence ID" value="AWB49295.1"/>
    <property type="molecule type" value="Genomic_DNA"/>
</dbReference>
<dbReference type="Pfam" id="PF02518">
    <property type="entry name" value="HATPase_c"/>
    <property type="match status" value="1"/>
</dbReference>
<comment type="catalytic activity">
    <reaction evidence="1">
        <text>ATP + protein L-histidine = ADP + protein N-phospho-L-histidine.</text>
        <dbReference type="EC" id="2.7.13.3"/>
    </reaction>
</comment>
<keyword evidence="3 4" id="KW-0597">Phosphoprotein</keyword>
<organism evidence="9 10">
    <name type="scientific">Paragemmobacter aquarius</name>
    <dbReference type="NCBI Taxonomy" id="2169400"/>
    <lineage>
        <taxon>Bacteria</taxon>
        <taxon>Pseudomonadati</taxon>
        <taxon>Pseudomonadota</taxon>
        <taxon>Alphaproteobacteria</taxon>
        <taxon>Rhodobacterales</taxon>
        <taxon>Paracoccaceae</taxon>
        <taxon>Paragemmobacter</taxon>
    </lineage>
</organism>
<dbReference type="AlphaFoldDB" id="A0A2S0UNC1"/>
<protein>
    <recommendedName>
        <fullName evidence="2">histidine kinase</fullName>
        <ecNumber evidence="2">2.7.13.3</ecNumber>
    </recommendedName>
</protein>
<evidence type="ECO:0000256" key="2">
    <source>
        <dbReference type="ARBA" id="ARBA00012438"/>
    </source>
</evidence>
<dbReference type="SUPFAM" id="SSF55874">
    <property type="entry name" value="ATPase domain of HSP90 chaperone/DNA topoisomerase II/histidine kinase"/>
    <property type="match status" value="1"/>
</dbReference>
<dbReference type="InterPro" id="IPR036097">
    <property type="entry name" value="HisK_dim/P_sf"/>
</dbReference>
<keyword evidence="9" id="KW-0808">Transferase</keyword>
<feature type="modified residue" description="4-aspartylphosphate" evidence="4">
    <location>
        <position position="529"/>
    </location>
</feature>
<feature type="transmembrane region" description="Helical" evidence="6">
    <location>
        <begin position="141"/>
        <end position="161"/>
    </location>
</feature>
<dbReference type="OrthoDB" id="9796100at2"/>
<dbReference type="InterPro" id="IPR036890">
    <property type="entry name" value="HATPase_C_sf"/>
</dbReference>
<dbReference type="PROSITE" id="PS50110">
    <property type="entry name" value="RESPONSE_REGULATORY"/>
    <property type="match status" value="1"/>
</dbReference>
<evidence type="ECO:0000259" key="7">
    <source>
        <dbReference type="PROSITE" id="PS50109"/>
    </source>
</evidence>
<dbReference type="PROSITE" id="PS50109">
    <property type="entry name" value="HIS_KIN"/>
    <property type="match status" value="1"/>
</dbReference>
<dbReference type="SUPFAM" id="SSF52172">
    <property type="entry name" value="CheY-like"/>
    <property type="match status" value="1"/>
</dbReference>
<keyword evidence="5" id="KW-0175">Coiled coil</keyword>
<dbReference type="CDD" id="cd00082">
    <property type="entry name" value="HisKA"/>
    <property type="match status" value="1"/>
</dbReference>
<feature type="transmembrane region" description="Helical" evidence="6">
    <location>
        <begin position="98"/>
        <end position="129"/>
    </location>
</feature>
<sequence length="596" mass="64043">MGRGKLPAGRSGWRSGSADAASGMNYFKMIVLPLRQFAVQGGGIFGKFGNRRGMFPGIEPVRSRNWQVFGLAVGLPLAGYAARVVLGDVLVGYPYATFYPVILMIAVLARPLASVLAVGLSAVLAAPFAVDSNAEFLPQSLSAWIGLSLFLAVSGMIVWLLHALRSALDSATEARAALTLANRHLEERVALRTRELTEANQRLLAETEARVGAEAQARQGQKMEAIGQLSGGVAHDFNNMLAIIMGSLHVAKRRLERGDTDVVQFLDGALEGAGRAAGLTQRLLAFSRKQPLTPEVADMNALVRGLDELLRRSLGETVRLELALGGGLWRTRVDKGQVENALVNLAINARDAMPDGGKLTIETMNAFLDDAYASAHDEVTPGQYVLLAVSDAGVGMTRKVMERAFDPFFTTKDAGKGTGLGLSQVYGFVKQSGGHIKIYSEPGQGTTIKIYLARHYGEGEVRADVVLDAEVPMGRPSVSVLVVEDDDAVREIAVGILRELGYTVEEAASGYAALRMMEAGTRFTLLFTDVVMPGMSGRMLAEAALRVQPDLRVIYTTGYTANAIVHNGMVDPGVELLTKPYSLEQLARKMQRVLQG</sequence>
<evidence type="ECO:0000259" key="8">
    <source>
        <dbReference type="PROSITE" id="PS50110"/>
    </source>
</evidence>
<evidence type="ECO:0000256" key="5">
    <source>
        <dbReference type="SAM" id="Coils"/>
    </source>
</evidence>
<evidence type="ECO:0000313" key="9">
    <source>
        <dbReference type="EMBL" id="AWB49295.1"/>
    </source>
</evidence>
<gene>
    <name evidence="9" type="ORF">HYN69_12965</name>
</gene>
<dbReference type="InterPro" id="IPR001789">
    <property type="entry name" value="Sig_transdc_resp-reg_receiver"/>
</dbReference>
<dbReference type="PRINTS" id="PR00344">
    <property type="entry name" value="BCTRLSENSOR"/>
</dbReference>
<keyword evidence="6" id="KW-1133">Transmembrane helix</keyword>
<evidence type="ECO:0000256" key="6">
    <source>
        <dbReference type="SAM" id="Phobius"/>
    </source>
</evidence>
<keyword evidence="10" id="KW-1185">Reference proteome</keyword>
<reference evidence="9 10" key="1">
    <citation type="submission" date="2018-04" db="EMBL/GenBank/DDBJ databases">
        <title>Genome sequencing of Gemmobacter.</title>
        <authorList>
            <person name="Yi H."/>
            <person name="Baek M.-G."/>
        </authorList>
    </citation>
    <scope>NUCLEOTIDE SEQUENCE [LARGE SCALE GENOMIC DNA]</scope>
    <source>
        <strain evidence="9 10">HYN0069</strain>
    </source>
</reference>
<dbReference type="SMART" id="SM00448">
    <property type="entry name" value="REC"/>
    <property type="match status" value="1"/>
</dbReference>
<name>A0A2S0UNC1_9RHOB</name>
<evidence type="ECO:0000256" key="3">
    <source>
        <dbReference type="ARBA" id="ARBA00022553"/>
    </source>
</evidence>
<dbReference type="InterPro" id="IPR003661">
    <property type="entry name" value="HisK_dim/P_dom"/>
</dbReference>
<evidence type="ECO:0000256" key="1">
    <source>
        <dbReference type="ARBA" id="ARBA00000085"/>
    </source>
</evidence>
<dbReference type="SMART" id="SM00388">
    <property type="entry name" value="HisKA"/>
    <property type="match status" value="1"/>
</dbReference>
<dbReference type="Gene3D" id="3.40.50.2300">
    <property type="match status" value="1"/>
</dbReference>
<evidence type="ECO:0000256" key="4">
    <source>
        <dbReference type="PROSITE-ProRule" id="PRU00169"/>
    </source>
</evidence>
<evidence type="ECO:0000313" key="10">
    <source>
        <dbReference type="Proteomes" id="UP000244496"/>
    </source>
</evidence>
<dbReference type="InterPro" id="IPR004358">
    <property type="entry name" value="Sig_transdc_His_kin-like_C"/>
</dbReference>
<dbReference type="Proteomes" id="UP000244496">
    <property type="component" value="Chromosome"/>
</dbReference>
<feature type="transmembrane region" description="Helical" evidence="6">
    <location>
        <begin position="68"/>
        <end position="86"/>
    </location>
</feature>